<gene>
    <name evidence="20" type="ORF">Baya_17017</name>
</gene>
<dbReference type="GO" id="GO:0006914">
    <property type="term" value="P:autophagy"/>
    <property type="evidence" value="ECO:0007669"/>
    <property type="project" value="UniProtKB-KW"/>
</dbReference>
<keyword evidence="5" id="KW-1003">Cell membrane</keyword>
<evidence type="ECO:0000256" key="13">
    <source>
        <dbReference type="ARBA" id="ARBA00023180"/>
    </source>
</evidence>
<dbReference type="GO" id="GO:0000139">
    <property type="term" value="C:Golgi membrane"/>
    <property type="evidence" value="ECO:0007669"/>
    <property type="project" value="UniProtKB-SubCell"/>
</dbReference>
<dbReference type="AlphaFoldDB" id="A0A556VX55"/>
<reference evidence="20 21" key="1">
    <citation type="journal article" date="2019" name="Genome Biol. Evol.">
        <title>Whole-Genome Sequencing of the Giant Devil Catfish, Bagarius yarrelli.</title>
        <authorList>
            <person name="Jiang W."/>
            <person name="Lv Y."/>
            <person name="Cheng L."/>
            <person name="Yang K."/>
            <person name="Chao B."/>
            <person name="Wang X."/>
            <person name="Li Y."/>
            <person name="Pan X."/>
            <person name="You X."/>
            <person name="Zhang Y."/>
            <person name="Yang J."/>
            <person name="Li J."/>
            <person name="Zhang X."/>
            <person name="Liu S."/>
            <person name="Sun C."/>
            <person name="Yang J."/>
            <person name="Shi Q."/>
        </authorList>
    </citation>
    <scope>NUCLEOTIDE SEQUENCE [LARGE SCALE GENOMIC DNA]</scope>
    <source>
        <strain evidence="20">JWS20170419001</strain>
        <tissue evidence="20">Muscle</tissue>
    </source>
</reference>
<evidence type="ECO:0000313" key="20">
    <source>
        <dbReference type="EMBL" id="TUP34209.1"/>
    </source>
</evidence>
<organism evidence="20 21">
    <name type="scientific">Bagarius yarrelli</name>
    <name type="common">Goonch</name>
    <name type="synonym">Bagrus yarrelli</name>
    <dbReference type="NCBI Taxonomy" id="175774"/>
    <lineage>
        <taxon>Eukaryota</taxon>
        <taxon>Metazoa</taxon>
        <taxon>Chordata</taxon>
        <taxon>Craniata</taxon>
        <taxon>Vertebrata</taxon>
        <taxon>Euteleostomi</taxon>
        <taxon>Actinopterygii</taxon>
        <taxon>Neopterygii</taxon>
        <taxon>Teleostei</taxon>
        <taxon>Ostariophysi</taxon>
        <taxon>Siluriformes</taxon>
        <taxon>Sisoridae</taxon>
        <taxon>Sisorinae</taxon>
        <taxon>Bagarius</taxon>
    </lineage>
</organism>
<keyword evidence="21" id="KW-1185">Reference proteome</keyword>
<evidence type="ECO:0000256" key="8">
    <source>
        <dbReference type="ARBA" id="ARBA00022753"/>
    </source>
</evidence>
<evidence type="ECO:0000256" key="14">
    <source>
        <dbReference type="ARBA" id="ARBA00023228"/>
    </source>
</evidence>
<name>A0A556VX55_BAGYA</name>
<evidence type="ECO:0000256" key="3">
    <source>
        <dbReference type="ARBA" id="ARBA00004614"/>
    </source>
</evidence>
<keyword evidence="9" id="KW-1133">Transmembrane helix</keyword>
<dbReference type="GO" id="GO:0005886">
    <property type="term" value="C:plasma membrane"/>
    <property type="evidence" value="ECO:0007669"/>
    <property type="project" value="UniProtKB-SubCell"/>
</dbReference>
<evidence type="ECO:0000256" key="17">
    <source>
        <dbReference type="ARBA" id="ARBA00039377"/>
    </source>
</evidence>
<dbReference type="PANTHER" id="PTHR28652:SF3">
    <property type="entry name" value="TRANSMEMBRANE PROTEIN 59"/>
    <property type="match status" value="1"/>
</dbReference>
<evidence type="ECO:0000256" key="11">
    <source>
        <dbReference type="ARBA" id="ARBA00023034"/>
    </source>
</evidence>
<accession>A0A556VX55</accession>
<dbReference type="Pfam" id="PF12280">
    <property type="entry name" value="BSMAP"/>
    <property type="match status" value="1"/>
</dbReference>
<comment type="caution">
    <text evidence="20">The sequence shown here is derived from an EMBL/GenBank/DDBJ whole genome shotgun (WGS) entry which is preliminary data.</text>
</comment>
<evidence type="ECO:0000256" key="18">
    <source>
        <dbReference type="ARBA" id="ARBA00045285"/>
    </source>
</evidence>
<keyword evidence="12" id="KW-0472">Membrane</keyword>
<dbReference type="GO" id="GO:0031902">
    <property type="term" value="C:late endosome membrane"/>
    <property type="evidence" value="ECO:0007669"/>
    <property type="project" value="UniProtKB-SubCell"/>
</dbReference>
<keyword evidence="11" id="KW-0333">Golgi apparatus</keyword>
<evidence type="ECO:0000256" key="4">
    <source>
        <dbReference type="ARBA" id="ARBA00009643"/>
    </source>
</evidence>
<evidence type="ECO:0000256" key="6">
    <source>
        <dbReference type="ARBA" id="ARBA00022692"/>
    </source>
</evidence>
<dbReference type="InterPro" id="IPR022065">
    <property type="entry name" value="Uncharacterised_TMEM59"/>
</dbReference>
<evidence type="ECO:0000256" key="16">
    <source>
        <dbReference type="ARBA" id="ARBA00038589"/>
    </source>
</evidence>
<evidence type="ECO:0000256" key="12">
    <source>
        <dbReference type="ARBA" id="ARBA00023136"/>
    </source>
</evidence>
<keyword evidence="10" id="KW-0072">Autophagy</keyword>
<feature type="chain" id="PRO_5021938025" description="Transmembrane protein 59" evidence="19">
    <location>
        <begin position="23"/>
        <end position="196"/>
    </location>
</feature>
<dbReference type="OrthoDB" id="6371519at2759"/>
<comment type="subcellular location">
    <subcellularLocation>
        <location evidence="1">Cell membrane</location>
        <topology evidence="1">Single-pass type I membrane protein</topology>
    </subcellularLocation>
    <subcellularLocation>
        <location evidence="3">Golgi apparatus membrane</location>
        <topology evidence="3">Single-pass type I membrane protein</topology>
    </subcellularLocation>
    <subcellularLocation>
        <location evidence="15">Late endosome membrane</location>
        <topology evidence="15">Single-pass type I membrane protein</topology>
    </subcellularLocation>
    <subcellularLocation>
        <location evidence="2">Lysosome membrane</location>
        <topology evidence="2">Single-pass type I membrane protein</topology>
    </subcellularLocation>
</comment>
<protein>
    <recommendedName>
        <fullName evidence="17">Transmembrane protein 59</fullName>
    </recommendedName>
</protein>
<comment type="function">
    <text evidence="18">Acts as a regulator of autophagy in response to S.aureus infection by promoting activation of LC3 (MAP1LC3A, MAP1LC3B or MAP1LC3C). Acts by interacting with ATG16L1, leading to promote a functional complex between LC3 and ATG16L1 and promoting LC3 lipidation and subsequent activation of autophagy. Modulates the O-glycosylation and complex N-glycosylation steps occurring during the Golgi maturation of several proteins such as APP, BACE1, SEAP or PRNP. Inhibits APP transport to the cell surface and further shedding.</text>
</comment>
<dbReference type="PANTHER" id="PTHR28652">
    <property type="entry name" value="TRANSMEMBRANE PROTEIN 59-LIKE PROTEIN"/>
    <property type="match status" value="1"/>
</dbReference>
<keyword evidence="6 20" id="KW-0812">Transmembrane</keyword>
<feature type="signal peptide" evidence="19">
    <location>
        <begin position="1"/>
        <end position="22"/>
    </location>
</feature>
<evidence type="ECO:0000256" key="19">
    <source>
        <dbReference type="SAM" id="SignalP"/>
    </source>
</evidence>
<evidence type="ECO:0000256" key="9">
    <source>
        <dbReference type="ARBA" id="ARBA00022989"/>
    </source>
</evidence>
<dbReference type="Proteomes" id="UP000319801">
    <property type="component" value="Unassembled WGS sequence"/>
</dbReference>
<proteinExistence type="inferred from homology"/>
<keyword evidence="14" id="KW-0458">Lysosome</keyword>
<comment type="subunit">
    <text evidence="16">Interacts with ATG16L1 (via WD repeats).</text>
</comment>
<dbReference type="GO" id="GO:0010508">
    <property type="term" value="P:positive regulation of autophagy"/>
    <property type="evidence" value="ECO:0007669"/>
    <property type="project" value="TreeGrafter"/>
</dbReference>
<comment type="similarity">
    <text evidence="4">Belongs to the TMEM59 family.</text>
</comment>
<evidence type="ECO:0000256" key="7">
    <source>
        <dbReference type="ARBA" id="ARBA00022729"/>
    </source>
</evidence>
<evidence type="ECO:0000313" key="21">
    <source>
        <dbReference type="Proteomes" id="UP000319801"/>
    </source>
</evidence>
<dbReference type="EMBL" id="VCAZ01000415">
    <property type="protein sequence ID" value="TUP34209.1"/>
    <property type="molecule type" value="Genomic_DNA"/>
</dbReference>
<evidence type="ECO:0000256" key="2">
    <source>
        <dbReference type="ARBA" id="ARBA00004352"/>
    </source>
</evidence>
<evidence type="ECO:0000256" key="5">
    <source>
        <dbReference type="ARBA" id="ARBA00022475"/>
    </source>
</evidence>
<sequence>MKCFCFFLPVFFSVFLCCSASAFDGVLGSTASCHKTCRMTYSLHTYPRELELFACQRGCRLFSICQFVSDAENLNQTKSECDSAGGHDAPNTPALPPDPGKGILGGHDEPGSGVYYHITGPQVELVSQFDLQREAERQGSGKGNKTHTHLVTTCFTCMLISSLLNVNYMVNIMYVSNKVFVYIDYILYIDYVYIIV</sequence>
<keyword evidence="8" id="KW-0967">Endosome</keyword>
<keyword evidence="7 19" id="KW-0732">Signal</keyword>
<keyword evidence="13" id="KW-0325">Glycoprotein</keyword>
<evidence type="ECO:0000256" key="10">
    <source>
        <dbReference type="ARBA" id="ARBA00023006"/>
    </source>
</evidence>
<evidence type="ECO:0000256" key="15">
    <source>
        <dbReference type="ARBA" id="ARBA00037817"/>
    </source>
</evidence>
<dbReference type="GO" id="GO:0005765">
    <property type="term" value="C:lysosomal membrane"/>
    <property type="evidence" value="ECO:0007669"/>
    <property type="project" value="UniProtKB-SubCell"/>
</dbReference>
<evidence type="ECO:0000256" key="1">
    <source>
        <dbReference type="ARBA" id="ARBA00004251"/>
    </source>
</evidence>